<sequence>MDRGRILKLALRAEIDRAHQSLATSEISKARERLRHVKDPRPVPDSARATHSQSTTNLTTPTTDDTHTRALILHEEKLAIEDREIAFALTDADTGYEHWLRAQSIIDNDDDDDDDDRSSMMATSAASTREETPISTLTSQTSNCRPSHSSEGQCGDSLDKYLKEIGQEWLFRECAFCFQQAAFFEMITLDCGHSVCKRCILGAFDGSLIDDGLFPPRCCSPIQLWMAADFLDLGYICLYMKRCEEEGVAGKLLALTQQEPRPRKSLFN</sequence>
<dbReference type="GO" id="GO:0008270">
    <property type="term" value="F:zinc ion binding"/>
    <property type="evidence" value="ECO:0007669"/>
    <property type="project" value="UniProtKB-KW"/>
</dbReference>
<comment type="caution">
    <text evidence="5">The sequence shown here is derived from an EMBL/GenBank/DDBJ whole genome shotgun (WGS) entry which is preliminary data.</text>
</comment>
<dbReference type="Proteomes" id="UP000799772">
    <property type="component" value="Unassembled WGS sequence"/>
</dbReference>
<proteinExistence type="predicted"/>
<feature type="region of interest" description="Disordered" evidence="4">
    <location>
        <begin position="107"/>
        <end position="148"/>
    </location>
</feature>
<name>A0A9P4M6Q9_9PEZI</name>
<dbReference type="OrthoDB" id="10009520at2759"/>
<evidence type="ECO:0008006" key="7">
    <source>
        <dbReference type="Google" id="ProtNLM"/>
    </source>
</evidence>
<feature type="region of interest" description="Disordered" evidence="4">
    <location>
        <begin position="28"/>
        <end position="64"/>
    </location>
</feature>
<evidence type="ECO:0000313" key="5">
    <source>
        <dbReference type="EMBL" id="KAF2096582.1"/>
    </source>
</evidence>
<dbReference type="InterPro" id="IPR017907">
    <property type="entry name" value="Znf_RING_CS"/>
</dbReference>
<evidence type="ECO:0000256" key="3">
    <source>
        <dbReference type="ARBA" id="ARBA00022833"/>
    </source>
</evidence>
<accession>A0A9P4M6Q9</accession>
<reference evidence="5" key="1">
    <citation type="journal article" date="2020" name="Stud. Mycol.">
        <title>101 Dothideomycetes genomes: a test case for predicting lifestyles and emergence of pathogens.</title>
        <authorList>
            <person name="Haridas S."/>
            <person name="Albert R."/>
            <person name="Binder M."/>
            <person name="Bloem J."/>
            <person name="Labutti K."/>
            <person name="Salamov A."/>
            <person name="Andreopoulos B."/>
            <person name="Baker S."/>
            <person name="Barry K."/>
            <person name="Bills G."/>
            <person name="Bluhm B."/>
            <person name="Cannon C."/>
            <person name="Castanera R."/>
            <person name="Culley D."/>
            <person name="Daum C."/>
            <person name="Ezra D."/>
            <person name="Gonzalez J."/>
            <person name="Henrissat B."/>
            <person name="Kuo A."/>
            <person name="Liang C."/>
            <person name="Lipzen A."/>
            <person name="Lutzoni F."/>
            <person name="Magnuson J."/>
            <person name="Mondo S."/>
            <person name="Nolan M."/>
            <person name="Ohm R."/>
            <person name="Pangilinan J."/>
            <person name="Park H.-J."/>
            <person name="Ramirez L."/>
            <person name="Alfaro M."/>
            <person name="Sun H."/>
            <person name="Tritt A."/>
            <person name="Yoshinaga Y."/>
            <person name="Zwiers L.-H."/>
            <person name="Turgeon B."/>
            <person name="Goodwin S."/>
            <person name="Spatafora J."/>
            <person name="Crous P."/>
            <person name="Grigoriev I."/>
        </authorList>
    </citation>
    <scope>NUCLEOTIDE SEQUENCE</scope>
    <source>
        <strain evidence="5">CBS 133067</strain>
    </source>
</reference>
<keyword evidence="3" id="KW-0862">Zinc</keyword>
<dbReference type="Gene3D" id="3.30.40.10">
    <property type="entry name" value="Zinc/RING finger domain, C3HC4 (zinc finger)"/>
    <property type="match status" value="1"/>
</dbReference>
<evidence type="ECO:0000313" key="6">
    <source>
        <dbReference type="Proteomes" id="UP000799772"/>
    </source>
</evidence>
<dbReference type="SUPFAM" id="SSF57850">
    <property type="entry name" value="RING/U-box"/>
    <property type="match status" value="1"/>
</dbReference>
<evidence type="ECO:0000256" key="4">
    <source>
        <dbReference type="SAM" id="MobiDB-lite"/>
    </source>
</evidence>
<dbReference type="PROSITE" id="PS00518">
    <property type="entry name" value="ZF_RING_1"/>
    <property type="match status" value="1"/>
</dbReference>
<dbReference type="InterPro" id="IPR013083">
    <property type="entry name" value="Znf_RING/FYVE/PHD"/>
</dbReference>
<keyword evidence="1" id="KW-0479">Metal-binding</keyword>
<feature type="compositionally biased region" description="Acidic residues" evidence="4">
    <location>
        <begin position="107"/>
        <end position="116"/>
    </location>
</feature>
<keyword evidence="2" id="KW-0863">Zinc-finger</keyword>
<keyword evidence="6" id="KW-1185">Reference proteome</keyword>
<dbReference type="AlphaFoldDB" id="A0A9P4M6Q9"/>
<organism evidence="5 6">
    <name type="scientific">Rhizodiscina lignyota</name>
    <dbReference type="NCBI Taxonomy" id="1504668"/>
    <lineage>
        <taxon>Eukaryota</taxon>
        <taxon>Fungi</taxon>
        <taxon>Dikarya</taxon>
        <taxon>Ascomycota</taxon>
        <taxon>Pezizomycotina</taxon>
        <taxon>Dothideomycetes</taxon>
        <taxon>Pleosporomycetidae</taxon>
        <taxon>Aulographales</taxon>
        <taxon>Rhizodiscinaceae</taxon>
        <taxon>Rhizodiscina</taxon>
    </lineage>
</organism>
<dbReference type="EMBL" id="ML978129">
    <property type="protein sequence ID" value="KAF2096582.1"/>
    <property type="molecule type" value="Genomic_DNA"/>
</dbReference>
<evidence type="ECO:0000256" key="2">
    <source>
        <dbReference type="ARBA" id="ARBA00022771"/>
    </source>
</evidence>
<feature type="compositionally biased region" description="Low complexity" evidence="4">
    <location>
        <begin position="50"/>
        <end position="63"/>
    </location>
</feature>
<protein>
    <recommendedName>
        <fullName evidence="7">RING-type domain-containing protein</fullName>
    </recommendedName>
</protein>
<gene>
    <name evidence="5" type="ORF">NA57DRAFT_78186</name>
</gene>
<evidence type="ECO:0000256" key="1">
    <source>
        <dbReference type="ARBA" id="ARBA00022723"/>
    </source>
</evidence>
<feature type="compositionally biased region" description="Polar residues" evidence="4">
    <location>
        <begin position="133"/>
        <end position="148"/>
    </location>
</feature>